<dbReference type="AlphaFoldDB" id="A0AAV2DPK8"/>
<organism evidence="2 3">
    <name type="scientific">Linum trigynum</name>
    <dbReference type="NCBI Taxonomy" id="586398"/>
    <lineage>
        <taxon>Eukaryota</taxon>
        <taxon>Viridiplantae</taxon>
        <taxon>Streptophyta</taxon>
        <taxon>Embryophyta</taxon>
        <taxon>Tracheophyta</taxon>
        <taxon>Spermatophyta</taxon>
        <taxon>Magnoliopsida</taxon>
        <taxon>eudicotyledons</taxon>
        <taxon>Gunneridae</taxon>
        <taxon>Pentapetalae</taxon>
        <taxon>rosids</taxon>
        <taxon>fabids</taxon>
        <taxon>Malpighiales</taxon>
        <taxon>Linaceae</taxon>
        <taxon>Linum</taxon>
    </lineage>
</organism>
<accession>A0AAV2DPK8</accession>
<proteinExistence type="predicted"/>
<sequence length="90" mass="9967">MSEIGRLHLVQRRHWSECRHQLWDLRPKADVGPRLNADVGPRPNADVGPRPNADVGPRPNSDVGQRISLGRLRDDDAWKADEDGGGIITG</sequence>
<keyword evidence="3" id="KW-1185">Reference proteome</keyword>
<dbReference type="EMBL" id="OZ034816">
    <property type="protein sequence ID" value="CAL1375192.1"/>
    <property type="molecule type" value="Genomic_DNA"/>
</dbReference>
<protein>
    <submittedName>
        <fullName evidence="2">Uncharacterized protein</fullName>
    </submittedName>
</protein>
<reference evidence="2 3" key="1">
    <citation type="submission" date="2024-04" db="EMBL/GenBank/DDBJ databases">
        <authorList>
            <person name="Fracassetti M."/>
        </authorList>
    </citation>
    <scope>NUCLEOTIDE SEQUENCE [LARGE SCALE GENOMIC DNA]</scope>
</reference>
<feature type="region of interest" description="Disordered" evidence="1">
    <location>
        <begin position="27"/>
        <end position="90"/>
    </location>
</feature>
<evidence type="ECO:0000313" key="3">
    <source>
        <dbReference type="Proteomes" id="UP001497516"/>
    </source>
</evidence>
<dbReference type="Proteomes" id="UP001497516">
    <property type="component" value="Chromosome 3"/>
</dbReference>
<evidence type="ECO:0000313" key="2">
    <source>
        <dbReference type="EMBL" id="CAL1375192.1"/>
    </source>
</evidence>
<name>A0AAV2DPK8_9ROSI</name>
<feature type="compositionally biased region" description="Basic and acidic residues" evidence="1">
    <location>
        <begin position="71"/>
        <end position="82"/>
    </location>
</feature>
<gene>
    <name evidence="2" type="ORF">LTRI10_LOCUS17007</name>
</gene>
<evidence type="ECO:0000256" key="1">
    <source>
        <dbReference type="SAM" id="MobiDB-lite"/>
    </source>
</evidence>